<reference evidence="7" key="1">
    <citation type="journal article" date="2020" name="Stud. Mycol.">
        <title>101 Dothideomycetes genomes: a test case for predicting lifestyles and emergence of pathogens.</title>
        <authorList>
            <person name="Haridas S."/>
            <person name="Albert R."/>
            <person name="Binder M."/>
            <person name="Bloem J."/>
            <person name="Labutti K."/>
            <person name="Salamov A."/>
            <person name="Andreopoulos B."/>
            <person name="Baker S."/>
            <person name="Barry K."/>
            <person name="Bills G."/>
            <person name="Bluhm B."/>
            <person name="Cannon C."/>
            <person name="Castanera R."/>
            <person name="Culley D."/>
            <person name="Daum C."/>
            <person name="Ezra D."/>
            <person name="Gonzalez J."/>
            <person name="Henrissat B."/>
            <person name="Kuo A."/>
            <person name="Liang C."/>
            <person name="Lipzen A."/>
            <person name="Lutzoni F."/>
            <person name="Magnuson J."/>
            <person name="Mondo S."/>
            <person name="Nolan M."/>
            <person name="Ohm R."/>
            <person name="Pangilinan J."/>
            <person name="Park H.-J."/>
            <person name="Ramirez L."/>
            <person name="Alfaro M."/>
            <person name="Sun H."/>
            <person name="Tritt A."/>
            <person name="Yoshinaga Y."/>
            <person name="Zwiers L.-H."/>
            <person name="Turgeon B."/>
            <person name="Goodwin S."/>
            <person name="Spatafora J."/>
            <person name="Crous P."/>
            <person name="Grigoriev I."/>
        </authorList>
    </citation>
    <scope>NUCLEOTIDE SEQUENCE</scope>
    <source>
        <strain evidence="7">CBS 260.36</strain>
    </source>
</reference>
<comment type="subcellular location">
    <subcellularLocation>
        <location evidence="1">Nucleus</location>
    </subcellularLocation>
</comment>
<evidence type="ECO:0000256" key="5">
    <source>
        <dbReference type="ARBA" id="ARBA00023242"/>
    </source>
</evidence>
<evidence type="ECO:0000313" key="7">
    <source>
        <dbReference type="EMBL" id="KAF2151952.1"/>
    </source>
</evidence>
<comment type="similarity">
    <text evidence="2">Belongs to the SNF5 family.</text>
</comment>
<dbReference type="Proteomes" id="UP000799439">
    <property type="component" value="Unassembled WGS sequence"/>
</dbReference>
<feature type="region of interest" description="Disordered" evidence="6">
    <location>
        <begin position="239"/>
        <end position="294"/>
    </location>
</feature>
<evidence type="ECO:0000256" key="1">
    <source>
        <dbReference type="ARBA" id="ARBA00004123"/>
    </source>
</evidence>
<dbReference type="EMBL" id="ML996087">
    <property type="protein sequence ID" value="KAF2151952.1"/>
    <property type="molecule type" value="Genomic_DNA"/>
</dbReference>
<keyword evidence="5" id="KW-0539">Nucleus</keyword>
<keyword evidence="8" id="KW-1185">Reference proteome</keyword>
<dbReference type="GO" id="GO:0006338">
    <property type="term" value="P:chromatin remodeling"/>
    <property type="evidence" value="ECO:0007669"/>
    <property type="project" value="InterPro"/>
</dbReference>
<keyword evidence="3" id="KW-0805">Transcription regulation</keyword>
<comment type="caution">
    <text evidence="7">The sequence shown here is derived from an EMBL/GenBank/DDBJ whole genome shotgun (WGS) entry which is preliminary data.</text>
</comment>
<evidence type="ECO:0000256" key="2">
    <source>
        <dbReference type="ARBA" id="ARBA00010239"/>
    </source>
</evidence>
<dbReference type="InterPro" id="IPR006939">
    <property type="entry name" value="SNF5"/>
</dbReference>
<evidence type="ECO:0000256" key="6">
    <source>
        <dbReference type="SAM" id="MobiDB-lite"/>
    </source>
</evidence>
<proteinExistence type="inferred from homology"/>
<feature type="compositionally biased region" description="Pro residues" evidence="6">
    <location>
        <begin position="593"/>
        <end position="610"/>
    </location>
</feature>
<dbReference type="Pfam" id="PF04855">
    <property type="entry name" value="SNF5"/>
    <property type="match status" value="1"/>
</dbReference>
<feature type="compositionally biased region" description="Basic and acidic residues" evidence="6">
    <location>
        <begin position="78"/>
        <end position="96"/>
    </location>
</feature>
<feature type="region of interest" description="Disordered" evidence="6">
    <location>
        <begin position="716"/>
        <end position="776"/>
    </location>
</feature>
<dbReference type="SUPFAM" id="SSF57716">
    <property type="entry name" value="Glucocorticoid receptor-like (DNA-binding domain)"/>
    <property type="match status" value="1"/>
</dbReference>
<feature type="region of interest" description="Disordered" evidence="6">
    <location>
        <begin position="587"/>
        <end position="627"/>
    </location>
</feature>
<feature type="region of interest" description="Disordered" evidence="6">
    <location>
        <begin position="64"/>
        <end position="96"/>
    </location>
</feature>
<evidence type="ECO:0000256" key="4">
    <source>
        <dbReference type="ARBA" id="ARBA00023163"/>
    </source>
</evidence>
<name>A0A9P4J1Z5_9PEZI</name>
<sequence length="776" mass="84951">MSSVLSARANVPQAFVSSYAPRIRTYANSLLTPVQPANASQPLRTTKRGTTAINYSEDFEDELSIDDSDVPRRAARNRRPEEPLADKVGVQKEQDKELTEPVDVQAIWREWMGKPKRNMTEKQVQVQSALPLNLVPIRIDLNIAPFLPEPALPKPHNAREMGLDENAAAYRQPPPTLEYRLKDYFLWNLHEALITPDQFAKVFVDDMDFPPDRKQALIMSISQQIRSQLEEHAGVELHPLFSKDKPRPAQPTLPQSRPALSRDQSSTPFPGTPSALPATNGVVSSQPETPLPNGTAVTAKAERIDPVLNPDDAHRCVITLSLNLQNRLLTDKFEWSLLHPPGLPELFARQTCADLGLSGEWLPALTHSIYEAVLKLKRDVVENNGSVLGVVGSGVTAWGEVENEVAEVHGDGALAIGEGAGWRFDGDALGVEWEPRVEVLSKEEIEKREGDRERQLRRMRRDMAARAAPQITQRDSFYGGFGEPAVQEEERMGRGERAKKKRRFRSLSPVGRDSPDLAAAFGGESGKLSEAERQFWRCSHCNVWGGAVWSVRDGPTGPRTLCNNCGHLFEQSKALPPWNKDLYLAERDSGTVRPPPPAALNPQPRLPPSTPAASTPTPSDFTSQRGAQFIPNPARAHSQTFFRQAGAYTAPSGAPLSSSSLGEQYAATLRGGGPQMFEDYAIEGEDLDWTKVTDPRERKRLQNIINGRKYRERRLAQEADGGGSPGPGIRPGTPSGQGFAPPQLSSQQSYTGSASQASGVGGSGVGLGLGQSQGGY</sequence>
<gene>
    <name evidence="7" type="ORF">K461DRAFT_279469</name>
</gene>
<keyword evidence="4" id="KW-0804">Transcription</keyword>
<accession>A0A9P4J1Z5</accession>
<feature type="region of interest" description="Disordered" evidence="6">
    <location>
        <begin position="477"/>
        <end position="518"/>
    </location>
</feature>
<protein>
    <submittedName>
        <fullName evidence="7">SNF5-domain-containing protein</fullName>
    </submittedName>
</protein>
<dbReference type="OrthoDB" id="10258327at2759"/>
<dbReference type="PANTHER" id="PTHR10019">
    <property type="entry name" value="SNF5"/>
    <property type="match status" value="1"/>
</dbReference>
<evidence type="ECO:0000256" key="3">
    <source>
        <dbReference type="ARBA" id="ARBA00023015"/>
    </source>
</evidence>
<evidence type="ECO:0000313" key="8">
    <source>
        <dbReference type="Proteomes" id="UP000799439"/>
    </source>
</evidence>
<feature type="compositionally biased region" description="Gly residues" evidence="6">
    <location>
        <begin position="759"/>
        <end position="776"/>
    </location>
</feature>
<dbReference type="GO" id="GO:0000228">
    <property type="term" value="C:nuclear chromosome"/>
    <property type="evidence" value="ECO:0007669"/>
    <property type="project" value="InterPro"/>
</dbReference>
<organism evidence="7 8">
    <name type="scientific">Myriangium duriaei CBS 260.36</name>
    <dbReference type="NCBI Taxonomy" id="1168546"/>
    <lineage>
        <taxon>Eukaryota</taxon>
        <taxon>Fungi</taxon>
        <taxon>Dikarya</taxon>
        <taxon>Ascomycota</taxon>
        <taxon>Pezizomycotina</taxon>
        <taxon>Dothideomycetes</taxon>
        <taxon>Dothideomycetidae</taxon>
        <taxon>Myriangiales</taxon>
        <taxon>Myriangiaceae</taxon>
        <taxon>Myriangium</taxon>
    </lineage>
</organism>
<dbReference type="AlphaFoldDB" id="A0A9P4J1Z5"/>